<evidence type="ECO:0000313" key="3">
    <source>
        <dbReference type="EMBL" id="MDL2081699.1"/>
    </source>
</evidence>
<evidence type="ECO:0000259" key="2">
    <source>
        <dbReference type="SMART" id="SM00093"/>
    </source>
</evidence>
<dbReference type="Proteomes" id="UP001241926">
    <property type="component" value="Unassembled WGS sequence"/>
</dbReference>
<dbReference type="InterPro" id="IPR036186">
    <property type="entry name" value="Serpin_sf"/>
</dbReference>
<gene>
    <name evidence="3" type="ORF">QNN03_35265</name>
</gene>
<dbReference type="PANTHER" id="PTHR11461:SF211">
    <property type="entry name" value="GH10112P-RELATED"/>
    <property type="match status" value="1"/>
</dbReference>
<proteinExistence type="inferred from homology"/>
<evidence type="ECO:0000313" key="4">
    <source>
        <dbReference type="Proteomes" id="UP001241926"/>
    </source>
</evidence>
<dbReference type="Gene3D" id="3.30.497.10">
    <property type="entry name" value="Antithrombin, subunit I, domain 2"/>
    <property type="match status" value="2"/>
</dbReference>
<evidence type="ECO:0000256" key="1">
    <source>
        <dbReference type="RuleBase" id="RU000411"/>
    </source>
</evidence>
<dbReference type="InterPro" id="IPR042178">
    <property type="entry name" value="Serpin_sf_1"/>
</dbReference>
<dbReference type="InterPro" id="IPR000215">
    <property type="entry name" value="Serpin_fam"/>
</dbReference>
<organism evidence="3 4">
    <name type="scientific">Streptomyces fuscus</name>
    <dbReference type="NCBI Taxonomy" id="3048495"/>
    <lineage>
        <taxon>Bacteria</taxon>
        <taxon>Bacillati</taxon>
        <taxon>Actinomycetota</taxon>
        <taxon>Actinomycetes</taxon>
        <taxon>Kitasatosporales</taxon>
        <taxon>Streptomycetaceae</taxon>
        <taxon>Streptomyces</taxon>
    </lineage>
</organism>
<protein>
    <submittedName>
        <fullName evidence="3">Serpin family protein</fullName>
    </submittedName>
</protein>
<keyword evidence="4" id="KW-1185">Reference proteome</keyword>
<comment type="caution">
    <text evidence="3">The sequence shown here is derived from an EMBL/GenBank/DDBJ whole genome shotgun (WGS) entry which is preliminary data.</text>
</comment>
<dbReference type="Pfam" id="PF00079">
    <property type="entry name" value="Serpin"/>
    <property type="match status" value="1"/>
</dbReference>
<dbReference type="EMBL" id="JASJUS010000054">
    <property type="protein sequence ID" value="MDL2081699.1"/>
    <property type="molecule type" value="Genomic_DNA"/>
</dbReference>
<reference evidence="3 4" key="1">
    <citation type="submission" date="2023-05" db="EMBL/GenBank/DDBJ databases">
        <title>Streptomyces fuscus sp. nov., a brown-black pigment producing actinomyces isolated from dry sand of Sea duck farm.</title>
        <authorList>
            <person name="Xie J."/>
            <person name="Shen N."/>
        </authorList>
    </citation>
    <scope>NUCLEOTIDE SEQUENCE [LARGE SCALE GENOMIC DNA]</scope>
    <source>
        <strain evidence="3 4">GXMU-J15</strain>
    </source>
</reference>
<feature type="domain" description="Serpin" evidence="2">
    <location>
        <begin position="8"/>
        <end position="390"/>
    </location>
</feature>
<name>A0ABT7J9Y7_9ACTN</name>
<comment type="similarity">
    <text evidence="1">Belongs to the serpin family.</text>
</comment>
<sequence>MRVSHATVRAVNALTARWAGQTTGGTVFSAAGLWPLLAFLADGAAGAAREELADAVGLPADRAAAAARELLAGLGSAAGVDSALGLWTKRTLELRERWEAGLPADAHGVLTGDAGTDRKALDSWASKRTGGLVERLPVQVTEDTELVLASALSLRTRWLRPFEESPWWPEAGPWSGGQVYLGLERSSTLLDRVGVADTPDGHVTELRVHGTDAVDVHLVLGEETMTPAQVLRAGVSLLTDRTRLTPGDRLPLGDPGPGIRVRRIRAMNPAPPTLYVRTPAYEVRADHELLRRPEVFGLATACLPLMGGHFPGVSASPLLIDSAQQSAVARFHARGFEAAAVTALAAAGAGLSQFRWLITVVDADFSRPFGFLAVHRHTRLALAAGWVVEPLRYEYEDEDDVW</sequence>
<dbReference type="PANTHER" id="PTHR11461">
    <property type="entry name" value="SERINE PROTEASE INHIBITOR, SERPIN"/>
    <property type="match status" value="1"/>
</dbReference>
<dbReference type="SMART" id="SM00093">
    <property type="entry name" value="SERPIN"/>
    <property type="match status" value="1"/>
</dbReference>
<dbReference type="SUPFAM" id="SSF56574">
    <property type="entry name" value="Serpins"/>
    <property type="match status" value="2"/>
</dbReference>
<accession>A0ABT7J9Y7</accession>
<dbReference type="RefSeq" id="WP_285437004.1">
    <property type="nucleotide sequence ID" value="NZ_JASJUS010000054.1"/>
</dbReference>
<dbReference type="InterPro" id="IPR023796">
    <property type="entry name" value="Serpin_dom"/>
</dbReference>